<accession>A0A8S1SSZ4</accession>
<reference evidence="2" key="1">
    <citation type="submission" date="2021-01" db="EMBL/GenBank/DDBJ databases">
        <authorList>
            <consortium name="Genoscope - CEA"/>
            <person name="William W."/>
        </authorList>
    </citation>
    <scope>NUCLEOTIDE SEQUENCE</scope>
</reference>
<dbReference type="AlphaFoldDB" id="A0A8S1SSZ4"/>
<gene>
    <name evidence="2" type="ORF">POCTA_138.1.T0140306</name>
</gene>
<dbReference type="EMBL" id="CAJJDP010000014">
    <property type="protein sequence ID" value="CAD8143050.1"/>
    <property type="molecule type" value="Genomic_DNA"/>
</dbReference>
<dbReference type="Proteomes" id="UP000683925">
    <property type="component" value="Unassembled WGS sequence"/>
</dbReference>
<name>A0A8S1SSZ4_PAROT</name>
<evidence type="ECO:0000313" key="2">
    <source>
        <dbReference type="EMBL" id="CAD8143050.1"/>
    </source>
</evidence>
<dbReference type="OrthoDB" id="286948at2759"/>
<dbReference type="OMA" id="THMFQEN"/>
<evidence type="ECO:0000313" key="3">
    <source>
        <dbReference type="Proteomes" id="UP000683925"/>
    </source>
</evidence>
<keyword evidence="3" id="KW-1185">Reference proteome</keyword>
<sequence>METQQVQWNYNEDSSFLEPKYFLIVVFLCFIIYFFLKNNKDDKGQPIKDGVWRKFAFSYQELMNTFDTSERELLKHTFHNTIFNTEASRATNYIKKPSKKKSNVSFALDKNVTHMFQQNGY</sequence>
<protein>
    <submittedName>
        <fullName evidence="2">Uncharacterized protein</fullName>
    </submittedName>
</protein>
<feature type="transmembrane region" description="Helical" evidence="1">
    <location>
        <begin position="20"/>
        <end position="36"/>
    </location>
</feature>
<comment type="caution">
    <text evidence="2">The sequence shown here is derived from an EMBL/GenBank/DDBJ whole genome shotgun (WGS) entry which is preliminary data.</text>
</comment>
<evidence type="ECO:0000256" key="1">
    <source>
        <dbReference type="SAM" id="Phobius"/>
    </source>
</evidence>
<proteinExistence type="predicted"/>
<keyword evidence="1" id="KW-0812">Transmembrane</keyword>
<keyword evidence="1" id="KW-0472">Membrane</keyword>
<keyword evidence="1" id="KW-1133">Transmembrane helix</keyword>
<organism evidence="2 3">
    <name type="scientific">Paramecium octaurelia</name>
    <dbReference type="NCBI Taxonomy" id="43137"/>
    <lineage>
        <taxon>Eukaryota</taxon>
        <taxon>Sar</taxon>
        <taxon>Alveolata</taxon>
        <taxon>Ciliophora</taxon>
        <taxon>Intramacronucleata</taxon>
        <taxon>Oligohymenophorea</taxon>
        <taxon>Peniculida</taxon>
        <taxon>Parameciidae</taxon>
        <taxon>Paramecium</taxon>
    </lineage>
</organism>